<dbReference type="CDD" id="cd00761">
    <property type="entry name" value="Glyco_tranf_GTA_type"/>
    <property type="match status" value="1"/>
</dbReference>
<dbReference type="PANTHER" id="PTHR43685">
    <property type="entry name" value="GLYCOSYLTRANSFERASE"/>
    <property type="match status" value="1"/>
</dbReference>
<evidence type="ECO:0000256" key="1">
    <source>
        <dbReference type="SAM" id="Phobius"/>
    </source>
</evidence>
<dbReference type="Gene3D" id="3.90.550.10">
    <property type="entry name" value="Spore Coat Polysaccharide Biosynthesis Protein SpsA, Chain A"/>
    <property type="match status" value="1"/>
</dbReference>
<dbReference type="Proteomes" id="UP000290174">
    <property type="component" value="Unassembled WGS sequence"/>
</dbReference>
<dbReference type="PANTHER" id="PTHR43685:SF11">
    <property type="entry name" value="GLYCOSYLTRANSFERASE TAGX-RELATED"/>
    <property type="match status" value="1"/>
</dbReference>
<protein>
    <submittedName>
        <fullName evidence="3">Glycosyltransferase family 2 protein</fullName>
    </submittedName>
</protein>
<dbReference type="InterPro" id="IPR050834">
    <property type="entry name" value="Glycosyltransf_2"/>
</dbReference>
<keyword evidence="1" id="KW-0472">Membrane</keyword>
<name>A0A4Q0QHH6_9BRAD</name>
<reference evidence="3 4" key="1">
    <citation type="submission" date="2018-11" db="EMBL/GenBank/DDBJ databases">
        <title>Bradyrhizobium sp. nov., isolated from effective nodules of peanut in China.</title>
        <authorList>
            <person name="Li Y."/>
        </authorList>
    </citation>
    <scope>NUCLEOTIDE SEQUENCE [LARGE SCALE GENOMIC DNA]</scope>
    <source>
        <strain evidence="3 4">CCBAU 51770</strain>
    </source>
</reference>
<dbReference type="InterPro" id="IPR029044">
    <property type="entry name" value="Nucleotide-diphossugar_trans"/>
</dbReference>
<accession>A0A4Q0QHH6</accession>
<feature type="transmembrane region" description="Helical" evidence="1">
    <location>
        <begin position="371"/>
        <end position="390"/>
    </location>
</feature>
<proteinExistence type="predicted"/>
<keyword evidence="3" id="KW-0808">Transferase</keyword>
<dbReference type="Pfam" id="PF00535">
    <property type="entry name" value="Glycos_transf_2"/>
    <property type="match status" value="1"/>
</dbReference>
<feature type="domain" description="Glycosyltransferase 2-like" evidence="2">
    <location>
        <begin position="75"/>
        <end position="180"/>
    </location>
</feature>
<comment type="caution">
    <text evidence="3">The sequence shown here is derived from an EMBL/GenBank/DDBJ whole genome shotgun (WGS) entry which is preliminary data.</text>
</comment>
<sequence>MAPMRPRVPEKLGRWNIDPSSPIATSGMTQVFEFAMRASSEIGNSARPVSLQRPAVEGAMAAPDAASRRTDPLVTIAIPTFNRAAWLQDCVRLALSQSYPRFEVLVSDNASTDETALVLSQFKDERLRFVRQPKNIGATPNWNACVEQARGDYIVFVPDDDRIAPWLLERCISLIRREPEVPIVMALGEARIVASGRILPPQASRNLRTGIWDGVDVLDEYLQRRIMVQGCTTIIRTERLRAWGGFPAGWPFASDLARHLPLLLEGKAGFINESCGSYSLHDATQTSRLALESHLEDIKKLVDLITITAEHRIGNERRRHQLQLRARHFLARETIGIITSYRKRGARFRELLPVLRQWGRHLVALRAQDTFAATTLICWLLLPAPIIGGLRRLKRKLTLKA</sequence>
<dbReference type="EMBL" id="RKMK01000024">
    <property type="protein sequence ID" value="RXG91919.1"/>
    <property type="molecule type" value="Genomic_DNA"/>
</dbReference>
<dbReference type="GO" id="GO:0016740">
    <property type="term" value="F:transferase activity"/>
    <property type="evidence" value="ECO:0007669"/>
    <property type="project" value="UniProtKB-KW"/>
</dbReference>
<keyword evidence="1" id="KW-1133">Transmembrane helix</keyword>
<gene>
    <name evidence="3" type="ORF">EAS61_23475</name>
</gene>
<organism evidence="3 4">
    <name type="scientific">Bradyrhizobium zhanjiangense</name>
    <dbReference type="NCBI Taxonomy" id="1325107"/>
    <lineage>
        <taxon>Bacteria</taxon>
        <taxon>Pseudomonadati</taxon>
        <taxon>Pseudomonadota</taxon>
        <taxon>Alphaproteobacteria</taxon>
        <taxon>Hyphomicrobiales</taxon>
        <taxon>Nitrobacteraceae</taxon>
        <taxon>Bradyrhizobium</taxon>
    </lineage>
</organism>
<dbReference type="AlphaFoldDB" id="A0A4Q0QHH6"/>
<evidence type="ECO:0000259" key="2">
    <source>
        <dbReference type="Pfam" id="PF00535"/>
    </source>
</evidence>
<dbReference type="SUPFAM" id="SSF53448">
    <property type="entry name" value="Nucleotide-diphospho-sugar transferases"/>
    <property type="match status" value="1"/>
</dbReference>
<evidence type="ECO:0000313" key="3">
    <source>
        <dbReference type="EMBL" id="RXG91919.1"/>
    </source>
</evidence>
<keyword evidence="1" id="KW-0812">Transmembrane</keyword>
<evidence type="ECO:0000313" key="4">
    <source>
        <dbReference type="Proteomes" id="UP000290174"/>
    </source>
</evidence>
<dbReference type="InterPro" id="IPR001173">
    <property type="entry name" value="Glyco_trans_2-like"/>
</dbReference>